<name>A0A645AZ72_9ZZZZ</name>
<dbReference type="EMBL" id="VSSQ01016593">
    <property type="protein sequence ID" value="MPM58096.1"/>
    <property type="molecule type" value="Genomic_DNA"/>
</dbReference>
<accession>A0A645AZ72</accession>
<gene>
    <name evidence="1" type="ORF">SDC9_104925</name>
</gene>
<evidence type="ECO:0000313" key="1">
    <source>
        <dbReference type="EMBL" id="MPM58096.1"/>
    </source>
</evidence>
<reference evidence="1" key="1">
    <citation type="submission" date="2019-08" db="EMBL/GenBank/DDBJ databases">
        <authorList>
            <person name="Kucharzyk K."/>
            <person name="Murdoch R.W."/>
            <person name="Higgins S."/>
            <person name="Loffler F."/>
        </authorList>
    </citation>
    <scope>NUCLEOTIDE SEQUENCE</scope>
</reference>
<comment type="caution">
    <text evidence="1">The sequence shown here is derived from an EMBL/GenBank/DDBJ whole genome shotgun (WGS) entry which is preliminary data.</text>
</comment>
<dbReference type="AlphaFoldDB" id="A0A645AZ72"/>
<sequence>MPGREEGGVQEKRILYCQTYRTDKVNRKVVVDDLQCLFQNLADYGAVVCMLLLRQAEGNCQVMEVKAGEMAGEVA</sequence>
<organism evidence="1">
    <name type="scientific">bioreactor metagenome</name>
    <dbReference type="NCBI Taxonomy" id="1076179"/>
    <lineage>
        <taxon>unclassified sequences</taxon>
        <taxon>metagenomes</taxon>
        <taxon>ecological metagenomes</taxon>
    </lineage>
</organism>
<protein>
    <submittedName>
        <fullName evidence="1">Uncharacterized protein</fullName>
    </submittedName>
</protein>
<proteinExistence type="predicted"/>